<sequence>MTVEPEDEDQYEEFIRCQNADKTIHYAEAYIKEEEERYSQMCRMQEEPETALSMVDNASDLLSSIGRLEIDAIKEEQSRETFTKYNFDKHRTQTLIIDEFREQILDLINTNNTVIIDGPTGCGKTTQVPQFILDDCKTNGRPCRIVVTQPRRIAAISVARRVCEERNWSLGTVCGYQVGLETNLTGETLLQYVTTGILLQKLINQKNLHEYTHIVVDEVHERNQDMDFLLLIVRRFLNTNSMNTKVILMSATFNSEEFSEYFKSYSRNQFIAAPIISMNKRSKYNTQTFYVEQLSGIGRIPPYDMAEPKIESCLYDLFSVLIRAFSRLDPQDPLTNKRIIGNVLVFLPGILEIEEAHDRLIEYGNKIKREGKMEIEWHILPLHSSITTEEQRKVFQPPPLGKRKIILSTNIAESSITVPDIFYVVDFCLTKTMIVDQETQYQSLQLQWASHVNCIQRSGRVGRVADGRVYRLVTKRFYEQLPTSVQPEIVRAPLNQVVLNAKLLDLDQPPKAILALAMNPPELSKIDNTVLYLKEIGALSRKCKNRLSVSDGDITFLGKVMACLPLDVHLSKLIFLGHMFSCLNECVIMATGCSLNIFKTPFKERLKAYINRLQWADGSASDLIAYINIYQVWQKKKRSSRDVRVEQEWCRQNYVSQRSLKEWSVLVKEVQDRLERMHIKQTVGQGHIVLSSTELATAIMVVICGAFYPYYFKRTCDGASIDEREAVKTLGGRDPFHTVYFTGFDYQQPGKLYAKTIKKQLLDCGTQMEVTFDHSSKVYVEFSDTNQNNHVKVEGQQLKSTMPGNILVNVYRAIRLRQLGIPIRVPILEKEKAWALAEKKGIGKGNELPIVRKAEIVPEEFPVVHTPVIPALDVGSIHIYVCVGIHCGRFWAQNVDEETTKNLVTIIRLLNRSFKLEKVNPNNINEANLYAAIYKEDKRFYRCKIIQKTTDKNSGQFCQIQFIDYGNEDVVGIDELYYLPEHEYMSKPGQAMECVLSEIQPSAVLNPRALWTDRANQVFNQYTTNQSFYAKVYSVVQGVVHLELYKSDCSECIFSNSLNNWLIEEGYAELSEESYLSKENHLKRLELSENPDKVNAFMQAEELGPRGCRDVEPPPSHMCTSSIFLKGPFSPFEMHIFSVIASGANKQVIIDGNSVNAVLLDSSPQDTHERLIVAAHIGQNATGSSLSLRHTTLMPNIHGLPMLMSLLFCPIMETKPTENGSRFAAILCGLGTFEDGHRSLYPPHDICLILDTDLTDEDLNMINVLRYWMNVAVKTMECNYQEIGGHVGMEECQTQLKNTLFKLLRRQRTSVERVFIKNANIWGKCLFDSELLKPGESYAGVDIWPLHSTMRLNREAAVQTVMNEHLNELEEISLKMRTVNETECRFCNKMVYSTGEIRIHLNSKQHREAVKQMQANPQLFKR</sequence>
<evidence type="ECO:0000256" key="13">
    <source>
        <dbReference type="ARBA" id="ARBA00023158"/>
    </source>
</evidence>
<keyword evidence="14" id="KW-0469">Meiosis</keyword>
<dbReference type="SUPFAM" id="SSF52540">
    <property type="entry name" value="P-loop containing nucleoside triphosphate hydrolases"/>
    <property type="match status" value="1"/>
</dbReference>
<evidence type="ECO:0000256" key="10">
    <source>
        <dbReference type="ARBA" id="ARBA00022806"/>
    </source>
</evidence>
<dbReference type="GO" id="GO:0016787">
    <property type="term" value="F:hydrolase activity"/>
    <property type="evidence" value="ECO:0007669"/>
    <property type="project" value="UniProtKB-KW"/>
</dbReference>
<dbReference type="Pfam" id="PF00271">
    <property type="entry name" value="Helicase_C"/>
    <property type="match status" value="1"/>
</dbReference>
<evidence type="ECO:0000256" key="7">
    <source>
        <dbReference type="ARBA" id="ARBA00022741"/>
    </source>
</evidence>
<keyword evidence="11" id="KW-0067">ATP-binding</keyword>
<dbReference type="PROSITE" id="PS50304">
    <property type="entry name" value="TUDOR"/>
    <property type="match status" value="1"/>
</dbReference>
<dbReference type="InterPro" id="IPR036236">
    <property type="entry name" value="Znf_C2H2_sf"/>
</dbReference>
<evidence type="ECO:0000256" key="15">
    <source>
        <dbReference type="ARBA" id="ARBA00047984"/>
    </source>
</evidence>
<evidence type="ECO:0000256" key="6">
    <source>
        <dbReference type="ARBA" id="ARBA00022490"/>
    </source>
</evidence>
<keyword evidence="5" id="KW-0217">Developmental protein</keyword>
<keyword evidence="12" id="KW-0744">Spermatogenesis</keyword>
<comment type="caution">
    <text evidence="19">The sequence shown here is derived from an EMBL/GenBank/DDBJ whole genome shotgun (WGS) entry which is preliminary data.</text>
</comment>
<dbReference type="GO" id="GO:0003723">
    <property type="term" value="F:RNA binding"/>
    <property type="evidence" value="ECO:0007669"/>
    <property type="project" value="TreeGrafter"/>
</dbReference>
<dbReference type="SUPFAM" id="SSF63748">
    <property type="entry name" value="Tudor/PWWP/MBT"/>
    <property type="match status" value="1"/>
</dbReference>
<keyword evidence="8" id="KW-0221">Differentiation</keyword>
<organism evidence="19 20">
    <name type="scientific">Ignelater luminosus</name>
    <name type="common">Cucubano</name>
    <name type="synonym">Pyrophorus luminosus</name>
    <dbReference type="NCBI Taxonomy" id="2038154"/>
    <lineage>
        <taxon>Eukaryota</taxon>
        <taxon>Metazoa</taxon>
        <taxon>Ecdysozoa</taxon>
        <taxon>Arthropoda</taxon>
        <taxon>Hexapoda</taxon>
        <taxon>Insecta</taxon>
        <taxon>Pterygota</taxon>
        <taxon>Neoptera</taxon>
        <taxon>Endopterygota</taxon>
        <taxon>Coleoptera</taxon>
        <taxon>Polyphaga</taxon>
        <taxon>Elateriformia</taxon>
        <taxon>Elateroidea</taxon>
        <taxon>Elateridae</taxon>
        <taxon>Agrypninae</taxon>
        <taxon>Pyrophorini</taxon>
        <taxon>Ignelater</taxon>
    </lineage>
</organism>
<dbReference type="SMART" id="SM00490">
    <property type="entry name" value="HELICc"/>
    <property type="match status" value="1"/>
</dbReference>
<dbReference type="Gene3D" id="3.40.50.300">
    <property type="entry name" value="P-loop containing nucleotide triphosphate hydrolases"/>
    <property type="match status" value="2"/>
</dbReference>
<dbReference type="PANTHER" id="PTHR18934">
    <property type="entry name" value="ATP-DEPENDENT RNA HELICASE"/>
    <property type="match status" value="1"/>
</dbReference>
<dbReference type="Pfam" id="PF00270">
    <property type="entry name" value="DEAD"/>
    <property type="match status" value="1"/>
</dbReference>
<accession>A0A8K0DDP3</accession>
<evidence type="ECO:0000256" key="12">
    <source>
        <dbReference type="ARBA" id="ARBA00022871"/>
    </source>
</evidence>
<dbReference type="Gene3D" id="1.20.120.1080">
    <property type="match status" value="1"/>
</dbReference>
<evidence type="ECO:0000259" key="17">
    <source>
        <dbReference type="PROSITE" id="PS51192"/>
    </source>
</evidence>
<evidence type="ECO:0000256" key="2">
    <source>
        <dbReference type="ARBA" id="ARBA00008792"/>
    </source>
</evidence>
<dbReference type="Proteomes" id="UP000801492">
    <property type="component" value="Unassembled WGS sequence"/>
</dbReference>
<dbReference type="GO" id="GO:0007283">
    <property type="term" value="P:spermatogenesis"/>
    <property type="evidence" value="ECO:0007669"/>
    <property type="project" value="UniProtKB-KW"/>
</dbReference>
<keyword evidence="13" id="KW-0943">RNA-mediated gene silencing</keyword>
<feature type="domain" description="Helicase ATP-binding" evidence="17">
    <location>
        <begin position="105"/>
        <end position="271"/>
    </location>
</feature>
<evidence type="ECO:0000256" key="9">
    <source>
        <dbReference type="ARBA" id="ARBA00022801"/>
    </source>
</evidence>
<dbReference type="SMART" id="SM00333">
    <property type="entry name" value="TUDOR"/>
    <property type="match status" value="1"/>
</dbReference>
<dbReference type="InterPro" id="IPR027417">
    <property type="entry name" value="P-loop_NTPase"/>
</dbReference>
<gene>
    <name evidence="19" type="ORF">ILUMI_04755</name>
</gene>
<dbReference type="SUPFAM" id="SSF57667">
    <property type="entry name" value="beta-beta-alpha zinc fingers"/>
    <property type="match status" value="1"/>
</dbReference>
<evidence type="ECO:0000259" key="18">
    <source>
        <dbReference type="PROSITE" id="PS51194"/>
    </source>
</evidence>
<evidence type="ECO:0000256" key="4">
    <source>
        <dbReference type="ARBA" id="ARBA00013352"/>
    </source>
</evidence>
<dbReference type="OrthoDB" id="66977at2759"/>
<dbReference type="GO" id="GO:0051321">
    <property type="term" value="P:meiotic cell cycle"/>
    <property type="evidence" value="ECO:0007669"/>
    <property type="project" value="UniProtKB-KW"/>
</dbReference>
<comment type="subcellular location">
    <subcellularLocation>
        <location evidence="1">Cytoplasm</location>
    </subcellularLocation>
</comment>
<dbReference type="SMART" id="SM00487">
    <property type="entry name" value="DEXDc"/>
    <property type="match status" value="1"/>
</dbReference>
<dbReference type="InterPro" id="IPR014001">
    <property type="entry name" value="Helicase_ATP-bd"/>
</dbReference>
<dbReference type="SMART" id="SM00847">
    <property type="entry name" value="HA2"/>
    <property type="match status" value="1"/>
</dbReference>
<feature type="domain" description="Tudor" evidence="16">
    <location>
        <begin position="923"/>
        <end position="986"/>
    </location>
</feature>
<keyword evidence="20" id="KW-1185">Reference proteome</keyword>
<dbReference type="EC" id="3.6.4.13" evidence="3"/>
<evidence type="ECO:0000256" key="5">
    <source>
        <dbReference type="ARBA" id="ARBA00022473"/>
    </source>
</evidence>
<keyword evidence="6" id="KW-0963">Cytoplasm</keyword>
<dbReference type="Gene3D" id="2.40.50.90">
    <property type="match status" value="1"/>
</dbReference>
<dbReference type="InterPro" id="IPR035437">
    <property type="entry name" value="SNase_OB-fold_sf"/>
</dbReference>
<dbReference type="InterPro" id="IPR007502">
    <property type="entry name" value="Helicase-assoc_dom"/>
</dbReference>
<dbReference type="Gene3D" id="2.30.30.140">
    <property type="match status" value="1"/>
</dbReference>
<evidence type="ECO:0000256" key="8">
    <source>
        <dbReference type="ARBA" id="ARBA00022782"/>
    </source>
</evidence>
<keyword evidence="10" id="KW-0347">Helicase</keyword>
<proteinExistence type="inferred from homology"/>
<evidence type="ECO:0000256" key="3">
    <source>
        <dbReference type="ARBA" id="ARBA00012552"/>
    </source>
</evidence>
<evidence type="ECO:0000259" key="16">
    <source>
        <dbReference type="PROSITE" id="PS50304"/>
    </source>
</evidence>
<name>A0A8K0DDP3_IGNLU</name>
<dbReference type="GO" id="GO:0005524">
    <property type="term" value="F:ATP binding"/>
    <property type="evidence" value="ECO:0007669"/>
    <property type="project" value="UniProtKB-KW"/>
</dbReference>
<dbReference type="PROSITE" id="PS51194">
    <property type="entry name" value="HELICASE_CTER"/>
    <property type="match status" value="1"/>
</dbReference>
<keyword evidence="7" id="KW-0547">Nucleotide-binding</keyword>
<dbReference type="GO" id="GO:0003724">
    <property type="term" value="F:RNA helicase activity"/>
    <property type="evidence" value="ECO:0007669"/>
    <property type="project" value="UniProtKB-EC"/>
</dbReference>
<dbReference type="PROSITE" id="PS51192">
    <property type="entry name" value="HELICASE_ATP_BIND_1"/>
    <property type="match status" value="1"/>
</dbReference>
<feature type="domain" description="Helicase C-terminal" evidence="18">
    <location>
        <begin position="320"/>
        <end position="517"/>
    </location>
</feature>
<dbReference type="InterPro" id="IPR002999">
    <property type="entry name" value="Tudor"/>
</dbReference>
<reference evidence="19" key="1">
    <citation type="submission" date="2019-08" db="EMBL/GenBank/DDBJ databases">
        <title>The genome of the North American firefly Photinus pyralis.</title>
        <authorList>
            <consortium name="Photinus pyralis genome working group"/>
            <person name="Fallon T.R."/>
            <person name="Sander Lower S.E."/>
            <person name="Weng J.-K."/>
        </authorList>
    </citation>
    <scope>NUCLEOTIDE SEQUENCE</scope>
    <source>
        <strain evidence="19">TRF0915ILg1</strain>
        <tissue evidence="19">Whole body</tissue>
    </source>
</reference>
<keyword evidence="9" id="KW-0378">Hydrolase</keyword>
<evidence type="ECO:0000313" key="20">
    <source>
        <dbReference type="Proteomes" id="UP000801492"/>
    </source>
</evidence>
<dbReference type="GO" id="GO:0005737">
    <property type="term" value="C:cytoplasm"/>
    <property type="evidence" value="ECO:0007669"/>
    <property type="project" value="UniProtKB-SubCell"/>
</dbReference>
<dbReference type="Pfam" id="PF00567">
    <property type="entry name" value="TUDOR"/>
    <property type="match status" value="1"/>
</dbReference>
<dbReference type="InterPro" id="IPR011545">
    <property type="entry name" value="DEAD/DEAH_box_helicase_dom"/>
</dbReference>
<evidence type="ECO:0000313" key="19">
    <source>
        <dbReference type="EMBL" id="KAF2901431.1"/>
    </source>
</evidence>
<evidence type="ECO:0000256" key="14">
    <source>
        <dbReference type="ARBA" id="ARBA00023254"/>
    </source>
</evidence>
<comment type="similarity">
    <text evidence="2">Belongs to the DEAD box helicase family. DEAH subfamily.</text>
</comment>
<comment type="catalytic activity">
    <reaction evidence="15">
        <text>ATP + H2O = ADP + phosphate + H(+)</text>
        <dbReference type="Rhea" id="RHEA:13065"/>
        <dbReference type="ChEBI" id="CHEBI:15377"/>
        <dbReference type="ChEBI" id="CHEBI:15378"/>
        <dbReference type="ChEBI" id="CHEBI:30616"/>
        <dbReference type="ChEBI" id="CHEBI:43474"/>
        <dbReference type="ChEBI" id="CHEBI:456216"/>
        <dbReference type="EC" id="3.6.4.13"/>
    </reaction>
</comment>
<dbReference type="CDD" id="cd18791">
    <property type="entry name" value="SF2_C_RHA"/>
    <property type="match status" value="1"/>
</dbReference>
<evidence type="ECO:0000256" key="11">
    <source>
        <dbReference type="ARBA" id="ARBA00022840"/>
    </source>
</evidence>
<evidence type="ECO:0000256" key="1">
    <source>
        <dbReference type="ARBA" id="ARBA00004496"/>
    </source>
</evidence>
<dbReference type="GO" id="GO:0031047">
    <property type="term" value="P:regulatory ncRNA-mediated gene silencing"/>
    <property type="evidence" value="ECO:0007669"/>
    <property type="project" value="UniProtKB-KW"/>
</dbReference>
<dbReference type="GO" id="GO:0030154">
    <property type="term" value="P:cell differentiation"/>
    <property type="evidence" value="ECO:0007669"/>
    <property type="project" value="UniProtKB-KW"/>
</dbReference>
<protein>
    <recommendedName>
        <fullName evidence="4">Probable ATP-dependent RNA helicase spindle-E</fullName>
        <ecNumber evidence="3">3.6.4.13</ecNumber>
    </recommendedName>
</protein>
<dbReference type="PANTHER" id="PTHR18934:SF113">
    <property type="entry name" value="ATP-DEPENDENT RNA HELICASE TDRD9"/>
    <property type="match status" value="1"/>
</dbReference>
<dbReference type="EMBL" id="VTPC01001644">
    <property type="protein sequence ID" value="KAF2901431.1"/>
    <property type="molecule type" value="Genomic_DNA"/>
</dbReference>
<dbReference type="InterPro" id="IPR001650">
    <property type="entry name" value="Helicase_C-like"/>
</dbReference>